<evidence type="ECO:0000313" key="2">
    <source>
        <dbReference type="EMBL" id="KAL3682167.1"/>
    </source>
</evidence>
<gene>
    <name evidence="2" type="ORF">R1sor_000189</name>
</gene>
<organism evidence="2 3">
    <name type="scientific">Riccia sorocarpa</name>
    <dbReference type="NCBI Taxonomy" id="122646"/>
    <lineage>
        <taxon>Eukaryota</taxon>
        <taxon>Viridiplantae</taxon>
        <taxon>Streptophyta</taxon>
        <taxon>Embryophyta</taxon>
        <taxon>Marchantiophyta</taxon>
        <taxon>Marchantiopsida</taxon>
        <taxon>Marchantiidae</taxon>
        <taxon>Marchantiales</taxon>
        <taxon>Ricciaceae</taxon>
        <taxon>Riccia</taxon>
    </lineage>
</organism>
<keyword evidence="3" id="KW-1185">Reference proteome</keyword>
<dbReference type="Proteomes" id="UP001633002">
    <property type="component" value="Unassembled WGS sequence"/>
</dbReference>
<feature type="compositionally biased region" description="Low complexity" evidence="1">
    <location>
        <begin position="38"/>
        <end position="54"/>
    </location>
</feature>
<accession>A0ABD3GUS1</accession>
<evidence type="ECO:0000313" key="3">
    <source>
        <dbReference type="Proteomes" id="UP001633002"/>
    </source>
</evidence>
<comment type="caution">
    <text evidence="2">The sequence shown here is derived from an EMBL/GenBank/DDBJ whole genome shotgun (WGS) entry which is preliminary data.</text>
</comment>
<proteinExistence type="predicted"/>
<dbReference type="EMBL" id="JBJQOH010000006">
    <property type="protein sequence ID" value="KAL3682167.1"/>
    <property type="molecule type" value="Genomic_DNA"/>
</dbReference>
<reference evidence="2 3" key="1">
    <citation type="submission" date="2024-09" db="EMBL/GenBank/DDBJ databases">
        <title>Chromosome-scale assembly of Riccia sorocarpa.</title>
        <authorList>
            <person name="Paukszto L."/>
        </authorList>
    </citation>
    <scope>NUCLEOTIDE SEQUENCE [LARGE SCALE GENOMIC DNA]</scope>
    <source>
        <strain evidence="2">LP-2024</strain>
        <tissue evidence="2">Aerial parts of the thallus</tissue>
    </source>
</reference>
<dbReference type="AlphaFoldDB" id="A0ABD3GUS1"/>
<feature type="compositionally biased region" description="Basic and acidic residues" evidence="1">
    <location>
        <begin position="72"/>
        <end position="83"/>
    </location>
</feature>
<sequence length="232" mass="26035">MLEQAKQYEPSPEHEGIHTVFMKLKKKKIEEEERAARKTPSANNATANQTPANDTPHESERQEPSSARGKAPKRDKAKIRENEPVIPVAAAAIPAANLREPGDTPHHQGDHVPTGSAQDQSDQVPDERNHKRKKKAETNDFSNGEFRNDLFFSMERRWVPIKSSLPQTIEALRMKKQAGSRGKSAPPAIEELNSMCFCLKSVGRTRKPFVIDGKKSEKGADLIMLKYHLAER</sequence>
<name>A0ABD3GUS1_9MARC</name>
<protein>
    <submittedName>
        <fullName evidence="2">Uncharacterized protein</fullName>
    </submittedName>
</protein>
<feature type="region of interest" description="Disordered" evidence="1">
    <location>
        <begin position="1"/>
        <end position="141"/>
    </location>
</feature>
<feature type="compositionally biased region" description="Basic and acidic residues" evidence="1">
    <location>
        <begin position="100"/>
        <end position="110"/>
    </location>
</feature>
<evidence type="ECO:0000256" key="1">
    <source>
        <dbReference type="SAM" id="MobiDB-lite"/>
    </source>
</evidence>
<feature type="compositionally biased region" description="Low complexity" evidence="1">
    <location>
        <begin position="84"/>
        <end position="96"/>
    </location>
</feature>